<dbReference type="GO" id="GO:0000287">
    <property type="term" value="F:magnesium ion binding"/>
    <property type="evidence" value="ECO:0007669"/>
    <property type="project" value="InterPro"/>
</dbReference>
<dbReference type="OrthoDB" id="190168at2"/>
<dbReference type="Proteomes" id="UP000265962">
    <property type="component" value="Unassembled WGS sequence"/>
</dbReference>
<feature type="domain" description="4'-phosphopantetheinyl transferase" evidence="2">
    <location>
        <begin position="147"/>
        <end position="248"/>
    </location>
</feature>
<evidence type="ECO:0000313" key="4">
    <source>
        <dbReference type="EMBL" id="SPF68535.1"/>
    </source>
</evidence>
<gene>
    <name evidence="4" type="ORF">PROPJV5_1516</name>
</gene>
<dbReference type="Gene3D" id="3.90.470.20">
    <property type="entry name" value="4'-phosphopantetheinyl transferase domain"/>
    <property type="match status" value="2"/>
</dbReference>
<dbReference type="SUPFAM" id="SSF56214">
    <property type="entry name" value="4'-phosphopantetheinyl transferase"/>
    <property type="match status" value="2"/>
</dbReference>
<evidence type="ECO:0000259" key="3">
    <source>
        <dbReference type="Pfam" id="PF17837"/>
    </source>
</evidence>
<keyword evidence="1 4" id="KW-0808">Transferase</keyword>
<dbReference type="GO" id="GO:0008897">
    <property type="term" value="F:holo-[acyl-carrier-protein] synthase activity"/>
    <property type="evidence" value="ECO:0007669"/>
    <property type="project" value="UniProtKB-EC"/>
</dbReference>
<dbReference type="InterPro" id="IPR041354">
    <property type="entry name" value="4PPT_N"/>
</dbReference>
<dbReference type="InterPro" id="IPR008278">
    <property type="entry name" value="4-PPantetheinyl_Trfase_dom"/>
</dbReference>
<keyword evidence="5" id="KW-1185">Reference proteome</keyword>
<evidence type="ECO:0000313" key="5">
    <source>
        <dbReference type="Proteomes" id="UP000265962"/>
    </source>
</evidence>
<dbReference type="EC" id="2.7.8.7" evidence="4"/>
<reference evidence="5" key="1">
    <citation type="submission" date="2018-02" db="EMBL/GenBank/DDBJ databases">
        <authorList>
            <person name="Hornung B."/>
        </authorList>
    </citation>
    <scope>NUCLEOTIDE SEQUENCE [LARGE SCALE GENOMIC DNA]</scope>
</reference>
<dbReference type="Pfam" id="PF17837">
    <property type="entry name" value="4PPT_N"/>
    <property type="match status" value="1"/>
</dbReference>
<protein>
    <submittedName>
        <fullName evidence="4">Holo-[acyl-carrier-protein] synthase</fullName>
        <ecNumber evidence="4">2.7.8.7</ecNumber>
    </submittedName>
</protein>
<dbReference type="EMBL" id="OMOH01000005">
    <property type="protein sequence ID" value="SPF68535.1"/>
    <property type="molecule type" value="Genomic_DNA"/>
</dbReference>
<proteinExistence type="predicted"/>
<sequence>MITDGATTMDDVHRIDSIWPGETGGPVIDSIAFSRDARQFQAHLATWVAPAIAPKVMNEIARAWLHPYELDRYAHLPVNRRQRSFLFGRMVAKAALSEWGIVAEPCEVAITSGVFGQPVVHGSTAVGLSLSHTGNHIAAVACDAECPLGLDIEVLDPRRSNALERVLTAGMAQLTEFGVELPYEMALFSLWTQREALGKAIRIGLTAPETAYTLAHAAWDTHTQCLRSTFSTFTQFECETIFANRWVMSLAHPKNWSPTKELIEIVSNKEDFR</sequence>
<organism evidence="4 5">
    <name type="scientific">Propionibacterium ruminifibrarum</name>
    <dbReference type="NCBI Taxonomy" id="1962131"/>
    <lineage>
        <taxon>Bacteria</taxon>
        <taxon>Bacillati</taxon>
        <taxon>Actinomycetota</taxon>
        <taxon>Actinomycetes</taxon>
        <taxon>Propionibacteriales</taxon>
        <taxon>Propionibacteriaceae</taxon>
        <taxon>Propionibacterium</taxon>
    </lineage>
</organism>
<accession>A0A375I5J7</accession>
<name>A0A375I5J7_9ACTN</name>
<dbReference type="Pfam" id="PF01648">
    <property type="entry name" value="ACPS"/>
    <property type="match status" value="1"/>
</dbReference>
<dbReference type="InterPro" id="IPR037143">
    <property type="entry name" value="4-PPantetheinyl_Trfase_dom_sf"/>
</dbReference>
<feature type="domain" description="4'-phosphopantetheinyl transferase N-terminal" evidence="3">
    <location>
        <begin position="78"/>
        <end position="141"/>
    </location>
</feature>
<evidence type="ECO:0000256" key="1">
    <source>
        <dbReference type="ARBA" id="ARBA00022679"/>
    </source>
</evidence>
<dbReference type="AlphaFoldDB" id="A0A375I5J7"/>
<evidence type="ECO:0000259" key="2">
    <source>
        <dbReference type="Pfam" id="PF01648"/>
    </source>
</evidence>